<protein>
    <recommendedName>
        <fullName evidence="1">Sacsin/Nov domain-containing protein</fullName>
    </recommendedName>
</protein>
<dbReference type="EMBL" id="MU070612">
    <property type="protein sequence ID" value="KAF5827045.1"/>
    <property type="molecule type" value="Genomic_DNA"/>
</dbReference>
<comment type="caution">
    <text evidence="2">The sequence shown here is derived from an EMBL/GenBank/DDBJ whole genome shotgun (WGS) entry which is preliminary data.</text>
</comment>
<sequence length="153" mass="16956">QSLASAARNQGPNAYASNSHFVFELIQNAEDANFEPGVKPWIGFELSEDAVHVAINEVGFSFNDMDKLCSMSKSSKRDGELKIGNKGIGFKSVFKVTAAPAIYSNDYRVKFDIENDRNGFSKPIWNDACPPEVSLPKCRTHYVLPLLRGLRGK</sequence>
<dbReference type="PANTHER" id="PTHR32387:SF0">
    <property type="entry name" value="PROTEIN NO VEIN"/>
    <property type="match status" value="1"/>
</dbReference>
<evidence type="ECO:0000259" key="1">
    <source>
        <dbReference type="Pfam" id="PF25794"/>
    </source>
</evidence>
<feature type="domain" description="Sacsin/Nov" evidence="1">
    <location>
        <begin position="53"/>
        <end position="112"/>
    </location>
</feature>
<evidence type="ECO:0000313" key="2">
    <source>
        <dbReference type="EMBL" id="KAF5827045.1"/>
    </source>
</evidence>
<reference evidence="2" key="1">
    <citation type="submission" date="2017-08" db="EMBL/GenBank/DDBJ databases">
        <authorList>
            <person name="Polle J.E."/>
            <person name="Barry K."/>
            <person name="Cushman J."/>
            <person name="Schmutz J."/>
            <person name="Tran D."/>
            <person name="Hathwaick L.T."/>
            <person name="Yim W.C."/>
            <person name="Jenkins J."/>
            <person name="Mckie-Krisberg Z.M."/>
            <person name="Prochnik S."/>
            <person name="Lindquist E."/>
            <person name="Dockter R.B."/>
            <person name="Adam C."/>
            <person name="Molina H."/>
            <person name="Bunkerborg J."/>
            <person name="Jin E."/>
            <person name="Buchheim M."/>
            <person name="Magnuson J."/>
        </authorList>
    </citation>
    <scope>NUCLEOTIDE SEQUENCE</scope>
    <source>
        <strain evidence="2">CCAP 19/18</strain>
    </source>
</reference>
<gene>
    <name evidence="2" type="ORF">DUNSADRAFT_1440</name>
</gene>
<organism evidence="2 3">
    <name type="scientific">Dunaliella salina</name>
    <name type="common">Green alga</name>
    <name type="synonym">Protococcus salinus</name>
    <dbReference type="NCBI Taxonomy" id="3046"/>
    <lineage>
        <taxon>Eukaryota</taxon>
        <taxon>Viridiplantae</taxon>
        <taxon>Chlorophyta</taxon>
        <taxon>core chlorophytes</taxon>
        <taxon>Chlorophyceae</taxon>
        <taxon>CS clade</taxon>
        <taxon>Chlamydomonadales</taxon>
        <taxon>Dunaliellaceae</taxon>
        <taxon>Dunaliella</taxon>
    </lineage>
</organism>
<dbReference type="InterPro" id="IPR058210">
    <property type="entry name" value="SACS/Nov_dom"/>
</dbReference>
<name>A0ABQ7FXG6_DUNSA</name>
<dbReference type="PANTHER" id="PTHR32387">
    <property type="entry name" value="WU:FJ29H11"/>
    <property type="match status" value="1"/>
</dbReference>
<dbReference type="Gene3D" id="3.30.565.10">
    <property type="entry name" value="Histidine kinase-like ATPase, C-terminal domain"/>
    <property type="match status" value="1"/>
</dbReference>
<evidence type="ECO:0000313" key="3">
    <source>
        <dbReference type="Proteomes" id="UP000815325"/>
    </source>
</evidence>
<dbReference type="Proteomes" id="UP000815325">
    <property type="component" value="Unassembled WGS sequence"/>
</dbReference>
<dbReference type="InterPro" id="IPR052957">
    <property type="entry name" value="Auxin_embryo_med"/>
</dbReference>
<dbReference type="SUPFAM" id="SSF55874">
    <property type="entry name" value="ATPase domain of HSP90 chaperone/DNA topoisomerase II/histidine kinase"/>
    <property type="match status" value="1"/>
</dbReference>
<feature type="non-terminal residue" evidence="2">
    <location>
        <position position="153"/>
    </location>
</feature>
<dbReference type="NCBIfam" id="NF047352">
    <property type="entry name" value="P_loop_sacsin"/>
    <property type="match status" value="1"/>
</dbReference>
<feature type="non-terminal residue" evidence="2">
    <location>
        <position position="1"/>
    </location>
</feature>
<accession>A0ABQ7FXG6</accession>
<keyword evidence="3" id="KW-1185">Reference proteome</keyword>
<dbReference type="InterPro" id="IPR036890">
    <property type="entry name" value="HATPase_C_sf"/>
</dbReference>
<dbReference type="Pfam" id="PF25794">
    <property type="entry name" value="SACS"/>
    <property type="match status" value="1"/>
</dbReference>
<proteinExistence type="predicted"/>